<keyword evidence="5" id="KW-1185">Reference proteome</keyword>
<dbReference type="GO" id="GO:0005737">
    <property type="term" value="C:cytoplasm"/>
    <property type="evidence" value="ECO:0000318"/>
    <property type="project" value="GO_Central"/>
</dbReference>
<dbReference type="Proteomes" id="UP000002051">
    <property type="component" value="Chromosome 4"/>
</dbReference>
<dbReference type="PANTHER" id="PTHR13587:SF7">
    <property type="entry name" value="INTEGRATOR COMPLEX SUBUNIT 3"/>
    <property type="match status" value="1"/>
</dbReference>
<keyword evidence="1" id="KW-0812">Transmembrane</keyword>
<reference evidence="3 5" key="2">
    <citation type="journal article" date="2014" name="BMC Genomics">
        <title>An improved genome release (version Mt4.0) for the model legume Medicago truncatula.</title>
        <authorList>
            <person name="Tang H."/>
            <person name="Krishnakumar V."/>
            <person name="Bidwell S."/>
            <person name="Rosen B."/>
            <person name="Chan A."/>
            <person name="Zhou S."/>
            <person name="Gentzbittel L."/>
            <person name="Childs K.L."/>
            <person name="Yandell M."/>
            <person name="Gundlach H."/>
            <person name="Mayer K.F."/>
            <person name="Schwartz D.C."/>
            <person name="Town C.D."/>
        </authorList>
    </citation>
    <scope>GENOME REANNOTATION</scope>
    <source>
        <strain evidence="4 5">cv. Jemalong A17</strain>
    </source>
</reference>
<gene>
    <name evidence="4" type="primary">11440109</name>
    <name evidence="3" type="ordered locus">MTR_4g132910</name>
</gene>
<evidence type="ECO:0000313" key="3">
    <source>
        <dbReference type="EMBL" id="AES92699.2"/>
    </source>
</evidence>
<keyword evidence="1" id="KW-1133">Transmembrane helix</keyword>
<reference evidence="4" key="3">
    <citation type="submission" date="2015-04" db="UniProtKB">
        <authorList>
            <consortium name="EnsemblPlants"/>
        </authorList>
    </citation>
    <scope>IDENTIFICATION</scope>
    <source>
        <strain evidence="4">cv. Jemalong A17</strain>
    </source>
</reference>
<name>G7JKH2_MEDTR</name>
<feature type="domain" description="Integrator complex subunit 3 N-terminal" evidence="2">
    <location>
        <begin position="45"/>
        <end position="454"/>
    </location>
</feature>
<protein>
    <submittedName>
        <fullName evidence="3">Integrator complex subunit 3</fullName>
    </submittedName>
</protein>
<dbReference type="ExpressionAtlas" id="G7JKH2">
    <property type="expression patterns" value="differential"/>
</dbReference>
<keyword evidence="1" id="KW-0472">Membrane</keyword>
<dbReference type="EnsemblPlants" id="AES92699">
    <property type="protein sequence ID" value="AES92699"/>
    <property type="gene ID" value="MTR_4g132910"/>
</dbReference>
<dbReference type="InterPro" id="IPR045334">
    <property type="entry name" value="INTS3"/>
</dbReference>
<reference evidence="3 5" key="1">
    <citation type="journal article" date="2011" name="Nature">
        <title>The Medicago genome provides insight into the evolution of rhizobial symbioses.</title>
        <authorList>
            <person name="Young N.D."/>
            <person name="Debelle F."/>
            <person name="Oldroyd G.E."/>
            <person name="Geurts R."/>
            <person name="Cannon S.B."/>
            <person name="Udvardi M.K."/>
            <person name="Benedito V.A."/>
            <person name="Mayer K.F."/>
            <person name="Gouzy J."/>
            <person name="Schoof H."/>
            <person name="Van de Peer Y."/>
            <person name="Proost S."/>
            <person name="Cook D.R."/>
            <person name="Meyers B.C."/>
            <person name="Spannagl M."/>
            <person name="Cheung F."/>
            <person name="De Mita S."/>
            <person name="Krishnakumar V."/>
            <person name="Gundlach H."/>
            <person name="Zhou S."/>
            <person name="Mudge J."/>
            <person name="Bharti A.K."/>
            <person name="Murray J.D."/>
            <person name="Naoumkina M.A."/>
            <person name="Rosen B."/>
            <person name="Silverstein K.A."/>
            <person name="Tang H."/>
            <person name="Rombauts S."/>
            <person name="Zhao P.X."/>
            <person name="Zhou P."/>
            <person name="Barbe V."/>
            <person name="Bardou P."/>
            <person name="Bechner M."/>
            <person name="Bellec A."/>
            <person name="Berger A."/>
            <person name="Berges H."/>
            <person name="Bidwell S."/>
            <person name="Bisseling T."/>
            <person name="Choisne N."/>
            <person name="Couloux A."/>
            <person name="Denny R."/>
            <person name="Deshpande S."/>
            <person name="Dai X."/>
            <person name="Doyle J.J."/>
            <person name="Dudez A.M."/>
            <person name="Farmer A.D."/>
            <person name="Fouteau S."/>
            <person name="Franken C."/>
            <person name="Gibelin C."/>
            <person name="Gish J."/>
            <person name="Goldstein S."/>
            <person name="Gonzalez A.J."/>
            <person name="Green P.J."/>
            <person name="Hallab A."/>
            <person name="Hartog M."/>
            <person name="Hua A."/>
            <person name="Humphray S.J."/>
            <person name="Jeong D.H."/>
            <person name="Jing Y."/>
            <person name="Jocker A."/>
            <person name="Kenton S.M."/>
            <person name="Kim D.J."/>
            <person name="Klee K."/>
            <person name="Lai H."/>
            <person name="Lang C."/>
            <person name="Lin S."/>
            <person name="Macmil S.L."/>
            <person name="Magdelenat G."/>
            <person name="Matthews L."/>
            <person name="McCorrison J."/>
            <person name="Monaghan E.L."/>
            <person name="Mun J.H."/>
            <person name="Najar F.Z."/>
            <person name="Nicholson C."/>
            <person name="Noirot C."/>
            <person name="O'Bleness M."/>
            <person name="Paule C.R."/>
            <person name="Poulain J."/>
            <person name="Prion F."/>
            <person name="Qin B."/>
            <person name="Qu C."/>
            <person name="Retzel E.F."/>
            <person name="Riddle C."/>
            <person name="Sallet E."/>
            <person name="Samain S."/>
            <person name="Samson N."/>
            <person name="Sanders I."/>
            <person name="Saurat O."/>
            <person name="Scarpelli C."/>
            <person name="Schiex T."/>
            <person name="Segurens B."/>
            <person name="Severin A.J."/>
            <person name="Sherrier D.J."/>
            <person name="Shi R."/>
            <person name="Sims S."/>
            <person name="Singer S.R."/>
            <person name="Sinharoy S."/>
            <person name="Sterck L."/>
            <person name="Viollet A."/>
            <person name="Wang B.B."/>
            <person name="Wang K."/>
            <person name="Wang M."/>
            <person name="Wang X."/>
            <person name="Warfsmann J."/>
            <person name="Weissenbach J."/>
            <person name="White D.D."/>
            <person name="White J.D."/>
            <person name="Wiley G.B."/>
            <person name="Wincker P."/>
            <person name="Xing Y."/>
            <person name="Yang L."/>
            <person name="Yao Z."/>
            <person name="Ying F."/>
            <person name="Zhai J."/>
            <person name="Zhou L."/>
            <person name="Zuber A."/>
            <person name="Denarie J."/>
            <person name="Dixon R.A."/>
            <person name="May G.D."/>
            <person name="Schwartz D.C."/>
            <person name="Rogers J."/>
            <person name="Quetier F."/>
            <person name="Town C.D."/>
            <person name="Roe B.A."/>
        </authorList>
    </citation>
    <scope>NUCLEOTIDE SEQUENCE [LARGE SCALE GENOMIC DNA]</scope>
    <source>
        <strain evidence="3">A17</strain>
        <strain evidence="4 5">cv. Jemalong A17</strain>
    </source>
</reference>
<dbReference type="STRING" id="3880.G7JKH2"/>
<proteinExistence type="predicted"/>
<dbReference type="Pfam" id="PF10189">
    <property type="entry name" value="Ints3_N"/>
    <property type="match status" value="1"/>
</dbReference>
<feature type="transmembrane region" description="Helical" evidence="1">
    <location>
        <begin position="481"/>
        <end position="505"/>
    </location>
</feature>
<evidence type="ECO:0000256" key="1">
    <source>
        <dbReference type="SAM" id="Phobius"/>
    </source>
</evidence>
<evidence type="ECO:0000259" key="2">
    <source>
        <dbReference type="Pfam" id="PF10189"/>
    </source>
</evidence>
<dbReference type="OrthoDB" id="2021145at2759"/>
<organism evidence="3 5">
    <name type="scientific">Medicago truncatula</name>
    <name type="common">Barrel medic</name>
    <name type="synonym">Medicago tribuloides</name>
    <dbReference type="NCBI Taxonomy" id="3880"/>
    <lineage>
        <taxon>Eukaryota</taxon>
        <taxon>Viridiplantae</taxon>
        <taxon>Streptophyta</taxon>
        <taxon>Embryophyta</taxon>
        <taxon>Tracheophyta</taxon>
        <taxon>Spermatophyta</taxon>
        <taxon>Magnoliopsida</taxon>
        <taxon>eudicotyledons</taxon>
        <taxon>Gunneridae</taxon>
        <taxon>Pentapetalae</taxon>
        <taxon>rosids</taxon>
        <taxon>fabids</taxon>
        <taxon>Fabales</taxon>
        <taxon>Fabaceae</taxon>
        <taxon>Papilionoideae</taxon>
        <taxon>50 kb inversion clade</taxon>
        <taxon>NPAAA clade</taxon>
        <taxon>Hologalegina</taxon>
        <taxon>IRL clade</taxon>
        <taxon>Trifolieae</taxon>
        <taxon>Medicago</taxon>
    </lineage>
</organism>
<evidence type="ECO:0000313" key="5">
    <source>
        <dbReference type="Proteomes" id="UP000002051"/>
    </source>
</evidence>
<accession>A0A0C3X8X5</accession>
<dbReference type="InterPro" id="IPR019333">
    <property type="entry name" value="INTS3_N"/>
</dbReference>
<sequence>MVPNLTLTAPHEAENQIEISLKQSLQSLQPSLKPPFSLTIPNPDEYIQLNHAILHAILTQPHFSKTHVKHLHAIITDGYATFLNLLFNIVHHLYPKLLGSVKHQLIWVTDEMIQVSGIGYDALLISLLRQIVGGDFSDDNLWLCEKLVTLLLDKWDCLLEEMPHVLCSGLYVFLRVLADHCRVNGEKFESLKRLEVHFCVKIVREEFHLCMKIGRDFIRLLQDLVHVPEFKSIWKDLMLNPSSFNTLGFSGVSQIYLTRTSSRYALLRITPAMETQLRFLLTHVKLGNQKRHLMWFARKFLNEPDKETVVVDIVRFICCAHHPPNEIIQSDIVPRWAVIGWLLTTFRKKSCVEANAKLALFYDWLFFDEKVDNIMNIEPAILLMVHSITQYVEMTNTLLEFLLLLVDNYDMEHKDIIVKGVSLAFRFLESKGVIQSLDILTSCPTLSPSLKEGLSRLLSSGKPESSKEFLPETLPHHPPPYSLALTHSLVLMLSNFFVVFTLRILKFIMLTESARATNGIVNGHWIFLILGHQWGQKGKLRTELGKYLHVNSRIGQFLKRMCSLPQFICWLKRGKSEMFWLKYPPGFGDHRSLLVTHFGSCKPPGKFGDYPVERCLKQMD</sequence>
<dbReference type="EMBL" id="CM001220">
    <property type="protein sequence ID" value="AES92699.2"/>
    <property type="molecule type" value="Genomic_DNA"/>
</dbReference>
<accession>G7JKH2</accession>
<dbReference type="AlphaFoldDB" id="G7JKH2"/>
<evidence type="ECO:0000313" key="4">
    <source>
        <dbReference type="EnsemblPlants" id="AES92699"/>
    </source>
</evidence>
<dbReference type="PANTHER" id="PTHR13587">
    <property type="entry name" value="INTEGRATOR COMPLEX SUBUNIT 3"/>
    <property type="match status" value="1"/>
</dbReference>